<keyword evidence="2" id="KW-1133">Transmembrane helix</keyword>
<feature type="transmembrane region" description="Helical" evidence="2">
    <location>
        <begin position="431"/>
        <end position="451"/>
    </location>
</feature>
<protein>
    <submittedName>
        <fullName evidence="3">Uncharacterized protein</fullName>
    </submittedName>
</protein>
<keyword evidence="2" id="KW-0812">Transmembrane</keyword>
<feature type="transmembrane region" description="Helical" evidence="2">
    <location>
        <begin position="472"/>
        <end position="505"/>
    </location>
</feature>
<feature type="transmembrane region" description="Helical" evidence="2">
    <location>
        <begin position="369"/>
        <end position="390"/>
    </location>
</feature>
<dbReference type="InParanoid" id="A0A1E5RYZ1"/>
<feature type="transmembrane region" description="Helical" evidence="2">
    <location>
        <begin position="198"/>
        <end position="220"/>
    </location>
</feature>
<feature type="transmembrane region" description="Helical" evidence="2">
    <location>
        <begin position="332"/>
        <end position="349"/>
    </location>
</feature>
<dbReference type="AlphaFoldDB" id="A0A1E5RYZ1"/>
<feature type="region of interest" description="Disordered" evidence="1">
    <location>
        <begin position="1"/>
        <end position="58"/>
    </location>
</feature>
<keyword evidence="4" id="KW-1185">Reference proteome</keyword>
<evidence type="ECO:0000313" key="4">
    <source>
        <dbReference type="Proteomes" id="UP000095728"/>
    </source>
</evidence>
<evidence type="ECO:0000313" key="3">
    <source>
        <dbReference type="EMBL" id="OEJ92161.1"/>
    </source>
</evidence>
<proteinExistence type="predicted"/>
<feature type="region of interest" description="Disordered" evidence="1">
    <location>
        <begin position="537"/>
        <end position="597"/>
    </location>
</feature>
<dbReference type="EMBL" id="LPNM01000002">
    <property type="protein sequence ID" value="OEJ92161.1"/>
    <property type="molecule type" value="Genomic_DNA"/>
</dbReference>
<comment type="caution">
    <text evidence="3">The sequence shown here is derived from an EMBL/GenBank/DDBJ whole genome shotgun (WGS) entry which is preliminary data.</text>
</comment>
<dbReference type="InterPro" id="IPR010640">
    <property type="entry name" value="Low_temperature_requirement_A"/>
</dbReference>
<organism evidence="3 4">
    <name type="scientific">Hanseniaspora osmophila</name>
    <dbReference type="NCBI Taxonomy" id="56408"/>
    <lineage>
        <taxon>Eukaryota</taxon>
        <taxon>Fungi</taxon>
        <taxon>Dikarya</taxon>
        <taxon>Ascomycota</taxon>
        <taxon>Saccharomycotina</taxon>
        <taxon>Saccharomycetes</taxon>
        <taxon>Saccharomycodales</taxon>
        <taxon>Saccharomycodaceae</taxon>
        <taxon>Hanseniaspora</taxon>
    </lineage>
</organism>
<feature type="compositionally biased region" description="Basic and acidic residues" evidence="1">
    <location>
        <begin position="24"/>
        <end position="53"/>
    </location>
</feature>
<dbReference type="STRING" id="56408.A0A1E5RYZ1"/>
<feature type="transmembrane region" description="Helical" evidence="2">
    <location>
        <begin position="232"/>
        <end position="253"/>
    </location>
</feature>
<dbReference type="PANTHER" id="PTHR36840:SF1">
    <property type="entry name" value="BLL5714 PROTEIN"/>
    <property type="match status" value="1"/>
</dbReference>
<dbReference type="Pfam" id="PF06772">
    <property type="entry name" value="LtrA"/>
    <property type="match status" value="1"/>
</dbReference>
<evidence type="ECO:0000256" key="2">
    <source>
        <dbReference type="SAM" id="Phobius"/>
    </source>
</evidence>
<name>A0A1E5RYZ1_9ASCO</name>
<dbReference type="PANTHER" id="PTHR36840">
    <property type="entry name" value="BLL5714 PROTEIN"/>
    <property type="match status" value="1"/>
</dbReference>
<feature type="transmembrane region" description="Helical" evidence="2">
    <location>
        <begin position="302"/>
        <end position="320"/>
    </location>
</feature>
<reference evidence="4" key="1">
    <citation type="journal article" date="2016" name="Genome Announc.">
        <title>Genome sequences of three species of Hanseniaspora isolated from spontaneous wine fermentations.</title>
        <authorList>
            <person name="Sternes P.R."/>
            <person name="Lee D."/>
            <person name="Kutyna D.R."/>
            <person name="Borneman A.R."/>
        </authorList>
    </citation>
    <scope>NUCLEOTIDE SEQUENCE [LARGE SCALE GENOMIC DNA]</scope>
    <source>
        <strain evidence="4">AWRI3579</strain>
    </source>
</reference>
<feature type="compositionally biased region" description="Basic and acidic residues" evidence="1">
    <location>
        <begin position="1"/>
        <end position="13"/>
    </location>
</feature>
<accession>A0A1E5RYZ1</accession>
<feature type="transmembrane region" description="Helical" evidence="2">
    <location>
        <begin position="168"/>
        <end position="186"/>
    </location>
</feature>
<sequence length="597" mass="68353">MHSSEKKSPKENTKNALKHLHPLKHPELHHEGGADDHTEAAQKISSREMRAEEGKDEDSDFVEKYGPVKFKWIDPPESAKKRYMIIKPYALNYYHNGVLYRTRGERGSSVFELFFDLLYVGIIANLAESCIEHSDGKSLAKYVLLFFPCWQIWGDMRCFMDYYYNNDIIQKTYVVWIMSLLVTYANNAQTTDENDKQLFGLVVACYMLARFSFATIVLLYNLLYIKEHRRQMVGYCIFVYCSVIMAGFVILPKAMYKKIIILCCLYFWDIVSYAISFSPWFKRFIRSEFHTALNIEHEIKRHSAFVTIALGEFLYVIVAHSPATSGLNERTARAICSLIIAYCLSWFYFMGEGSKKAVHAIRRHAMFSVCWIQLHFPLIISLVIAADAAGELTRSGYDFPMNHAETVVKRATSEGPSLELPRDNYIRDVEIFFGAGIFVALVAMTGIALLDKGLDKEVLWKFTPKVRILPRIMFGGIIFGMAFSDMKITLFLGLSALFLTIQLLFENVEEVDGSFVHEDTDVVKNVINNYDVFDSTEDEQPAQYNSSEEKSHDYEHKETDEDPEIEQEQQGSIESDFASDGGSNASLKQHLQENAAK</sequence>
<feature type="compositionally biased region" description="Basic and acidic residues" evidence="1">
    <location>
        <begin position="547"/>
        <end position="559"/>
    </location>
</feature>
<feature type="transmembrane region" description="Helical" evidence="2">
    <location>
        <begin position="259"/>
        <end position="281"/>
    </location>
</feature>
<evidence type="ECO:0000256" key="1">
    <source>
        <dbReference type="SAM" id="MobiDB-lite"/>
    </source>
</evidence>
<gene>
    <name evidence="3" type="ORF">AWRI3579_g246</name>
</gene>
<keyword evidence="2" id="KW-0472">Membrane</keyword>
<dbReference type="OrthoDB" id="191995at2759"/>
<dbReference type="Proteomes" id="UP000095728">
    <property type="component" value="Unassembled WGS sequence"/>
</dbReference>